<evidence type="ECO:0000256" key="3">
    <source>
        <dbReference type="ARBA" id="ARBA00023163"/>
    </source>
</evidence>
<dbReference type="GO" id="GO:0003700">
    <property type="term" value="F:DNA-binding transcription factor activity"/>
    <property type="evidence" value="ECO:0007669"/>
    <property type="project" value="TreeGrafter"/>
</dbReference>
<dbReference type="Gene3D" id="1.10.10.10">
    <property type="entry name" value="Winged helix-like DNA-binding domain superfamily/Winged helix DNA-binding domain"/>
    <property type="match status" value="1"/>
</dbReference>
<name>A0A6J4PQT3_9RHOB</name>
<sequence>MAEGQGSGESSPDILRGSRLLEGLSEADRNILRPLLSRVVLRQGEALFQPGEEVTSVHFPCGGTTIALVVLLPPAEMAQAGVIGCEGAVGAVVSRGRKPAFVRAVAQIPGEACRIEVDALEEAQSRSPTLADAIARYSDCLLAYLLQAVACNRLHTLEQRMASLLLWVQDRQERGDLPLTQEDLGAMLGVGRTYVTKTAAAFQAQGLIGYRRGHIRVLDRPALSARCCPCPSLVRDHFERVLPGVHPLPAA</sequence>
<dbReference type="SMART" id="SM00419">
    <property type="entry name" value="HTH_CRP"/>
    <property type="match status" value="1"/>
</dbReference>
<dbReference type="GO" id="GO:0003677">
    <property type="term" value="F:DNA binding"/>
    <property type="evidence" value="ECO:0007669"/>
    <property type="project" value="UniProtKB-KW"/>
</dbReference>
<proteinExistence type="predicted"/>
<reference evidence="5" key="1">
    <citation type="submission" date="2020-02" db="EMBL/GenBank/DDBJ databases">
        <authorList>
            <person name="Meier V. D."/>
        </authorList>
    </citation>
    <scope>NUCLEOTIDE SEQUENCE</scope>
    <source>
        <strain evidence="5">AVDCRST_MAG15</strain>
    </source>
</reference>
<keyword evidence="2" id="KW-0238">DNA-binding</keyword>
<evidence type="ECO:0000259" key="4">
    <source>
        <dbReference type="PROSITE" id="PS51063"/>
    </source>
</evidence>
<dbReference type="InterPro" id="IPR014710">
    <property type="entry name" value="RmlC-like_jellyroll"/>
</dbReference>
<dbReference type="Pfam" id="PF13545">
    <property type="entry name" value="HTH_Crp_2"/>
    <property type="match status" value="1"/>
</dbReference>
<dbReference type="PANTHER" id="PTHR24567">
    <property type="entry name" value="CRP FAMILY TRANSCRIPTIONAL REGULATORY PROTEIN"/>
    <property type="match status" value="1"/>
</dbReference>
<dbReference type="SUPFAM" id="SSF46785">
    <property type="entry name" value="Winged helix' DNA-binding domain"/>
    <property type="match status" value="1"/>
</dbReference>
<evidence type="ECO:0000313" key="5">
    <source>
        <dbReference type="EMBL" id="CAA9419391.1"/>
    </source>
</evidence>
<accession>A0A6J4PQT3</accession>
<dbReference type="PROSITE" id="PS51063">
    <property type="entry name" value="HTH_CRP_2"/>
    <property type="match status" value="1"/>
</dbReference>
<dbReference type="InterPro" id="IPR018490">
    <property type="entry name" value="cNMP-bd_dom_sf"/>
</dbReference>
<dbReference type="Gene3D" id="2.60.120.10">
    <property type="entry name" value="Jelly Rolls"/>
    <property type="match status" value="1"/>
</dbReference>
<dbReference type="AlphaFoldDB" id="A0A6J4PQT3"/>
<evidence type="ECO:0000256" key="1">
    <source>
        <dbReference type="ARBA" id="ARBA00023015"/>
    </source>
</evidence>
<dbReference type="GO" id="GO:0005829">
    <property type="term" value="C:cytosol"/>
    <property type="evidence" value="ECO:0007669"/>
    <property type="project" value="TreeGrafter"/>
</dbReference>
<dbReference type="CDD" id="cd00038">
    <property type="entry name" value="CAP_ED"/>
    <property type="match status" value="1"/>
</dbReference>
<organism evidence="5">
    <name type="scientific">uncultured Rubellimicrobium sp</name>
    <dbReference type="NCBI Taxonomy" id="543078"/>
    <lineage>
        <taxon>Bacteria</taxon>
        <taxon>Pseudomonadati</taxon>
        <taxon>Pseudomonadota</taxon>
        <taxon>Alphaproteobacteria</taxon>
        <taxon>Rhodobacterales</taxon>
        <taxon>Roseobacteraceae</taxon>
        <taxon>Rubellimicrobium</taxon>
        <taxon>environmental samples</taxon>
    </lineage>
</organism>
<dbReference type="InterPro" id="IPR000595">
    <property type="entry name" value="cNMP-bd_dom"/>
</dbReference>
<dbReference type="InterPro" id="IPR050397">
    <property type="entry name" value="Env_Response_Regulators"/>
</dbReference>
<dbReference type="SUPFAM" id="SSF51206">
    <property type="entry name" value="cAMP-binding domain-like"/>
    <property type="match status" value="1"/>
</dbReference>
<protein>
    <submittedName>
        <fullName evidence="5">cAMP-binding proteins - catabolite gene activator and regulatory subunit of cAMP-dependent protein kinases</fullName>
    </submittedName>
</protein>
<dbReference type="PANTHER" id="PTHR24567:SF74">
    <property type="entry name" value="HTH-TYPE TRANSCRIPTIONAL REGULATOR ARCR"/>
    <property type="match status" value="1"/>
</dbReference>
<keyword evidence="1" id="KW-0805">Transcription regulation</keyword>
<dbReference type="EMBL" id="CADCUU010000301">
    <property type="protein sequence ID" value="CAA9419391.1"/>
    <property type="molecule type" value="Genomic_DNA"/>
</dbReference>
<dbReference type="InterPro" id="IPR036390">
    <property type="entry name" value="WH_DNA-bd_sf"/>
</dbReference>
<dbReference type="InterPro" id="IPR012318">
    <property type="entry name" value="HTH_CRP"/>
</dbReference>
<feature type="domain" description="HTH crp-type" evidence="4">
    <location>
        <begin position="155"/>
        <end position="221"/>
    </location>
</feature>
<evidence type="ECO:0000256" key="2">
    <source>
        <dbReference type="ARBA" id="ARBA00023125"/>
    </source>
</evidence>
<gene>
    <name evidence="5" type="ORF">AVDCRST_MAG15-2121</name>
</gene>
<keyword evidence="3" id="KW-0804">Transcription</keyword>
<dbReference type="InterPro" id="IPR036388">
    <property type="entry name" value="WH-like_DNA-bd_sf"/>
</dbReference>